<dbReference type="Gramene" id="RZC76742">
    <property type="protein sequence ID" value="RZC76742"/>
    <property type="gene ID" value="C5167_000845"/>
</dbReference>
<keyword evidence="3" id="KW-1185">Reference proteome</keyword>
<evidence type="ECO:0000256" key="1">
    <source>
        <dbReference type="SAM" id="Phobius"/>
    </source>
</evidence>
<keyword evidence="1" id="KW-0472">Membrane</keyword>
<reference evidence="2 3" key="1">
    <citation type="journal article" date="2018" name="Science">
        <title>The opium poppy genome and morphinan production.</title>
        <authorList>
            <person name="Guo L."/>
            <person name="Winzer T."/>
            <person name="Yang X."/>
            <person name="Li Y."/>
            <person name="Ning Z."/>
            <person name="He Z."/>
            <person name="Teodor R."/>
            <person name="Lu Y."/>
            <person name="Bowser T.A."/>
            <person name="Graham I.A."/>
            <person name="Ye K."/>
        </authorList>
    </citation>
    <scope>NUCLEOTIDE SEQUENCE [LARGE SCALE GENOMIC DNA]</scope>
    <source>
        <strain evidence="3">cv. HN1</strain>
        <tissue evidence="2">Leaves</tissue>
    </source>
</reference>
<keyword evidence="1" id="KW-0812">Transmembrane</keyword>
<evidence type="ECO:0000313" key="2">
    <source>
        <dbReference type="EMBL" id="RZC76742.1"/>
    </source>
</evidence>
<evidence type="ECO:0000313" key="3">
    <source>
        <dbReference type="Proteomes" id="UP000316621"/>
    </source>
</evidence>
<protein>
    <submittedName>
        <fullName evidence="2">Uncharacterized protein</fullName>
    </submittedName>
</protein>
<dbReference type="EMBL" id="CM010723">
    <property type="protein sequence ID" value="RZC76742.1"/>
    <property type="molecule type" value="Genomic_DNA"/>
</dbReference>
<proteinExistence type="predicted"/>
<feature type="transmembrane region" description="Helical" evidence="1">
    <location>
        <begin position="31"/>
        <end position="61"/>
    </location>
</feature>
<name>A0A4Y7KWG7_PAPSO</name>
<sequence length="140" mass="15607">MISFWTLEIHGSSYLRDCATSTTGRPRGDKLLVICTVMSTLFIWLGIVSLYWSILAACVVVELGSLKGRHPLLEDVKKKAVALGHVNFSTPPNDENYEVLIDDKTDRNMELCVGDGKLGYIDPSETIEWPKQYVTRALGC</sequence>
<organism evidence="2 3">
    <name type="scientific">Papaver somniferum</name>
    <name type="common">Opium poppy</name>
    <dbReference type="NCBI Taxonomy" id="3469"/>
    <lineage>
        <taxon>Eukaryota</taxon>
        <taxon>Viridiplantae</taxon>
        <taxon>Streptophyta</taxon>
        <taxon>Embryophyta</taxon>
        <taxon>Tracheophyta</taxon>
        <taxon>Spermatophyta</taxon>
        <taxon>Magnoliopsida</taxon>
        <taxon>Ranunculales</taxon>
        <taxon>Papaveraceae</taxon>
        <taxon>Papaveroideae</taxon>
        <taxon>Papaver</taxon>
    </lineage>
</organism>
<dbReference type="AlphaFoldDB" id="A0A4Y7KWG7"/>
<accession>A0A4Y7KWG7</accession>
<dbReference type="Proteomes" id="UP000316621">
    <property type="component" value="Chromosome 9"/>
</dbReference>
<keyword evidence="1" id="KW-1133">Transmembrane helix</keyword>
<gene>
    <name evidence="2" type="ORF">C5167_000845</name>
</gene>